<feature type="domain" description="J" evidence="2">
    <location>
        <begin position="9"/>
        <end position="86"/>
    </location>
</feature>
<name>A0A2N7PP58_9BACT</name>
<dbReference type="PROSITE" id="PS50076">
    <property type="entry name" value="DNAJ_2"/>
    <property type="match status" value="1"/>
</dbReference>
<proteinExistence type="predicted"/>
<dbReference type="InterPro" id="IPR036869">
    <property type="entry name" value="J_dom_sf"/>
</dbReference>
<dbReference type="AlphaFoldDB" id="A0A2N7PP58"/>
<sequence>MSVKTKKRNPFEIFGLSPQIVKELEEETLFKLIKAIYKVFQLAYHPDKGGDPKKALEINLAFETLNLEKNPESFRNYRKKYIERFSRKTLQKELEELKAQNRKLSFYNELLKEKIWQYLENGFEYFKNLFEEDKGLRLKIFDMVTYMNFSGLRSAKKQMFFKDLILTKNFVLKRKGYEEYYRKFINYKYIGCIKREYFEPWALLEREFKEEAQQFKNFISKETFIRECLIYLEVEIKSNSYIFFYSSEDFRKIFLEGVVIDYEKLSEEEILNILKNKVISVEKKVEILNNLNSEIVEF</sequence>
<dbReference type="SMART" id="SM00271">
    <property type="entry name" value="DnaJ"/>
    <property type="match status" value="1"/>
</dbReference>
<feature type="coiled-coil region" evidence="1">
    <location>
        <begin position="87"/>
        <end position="114"/>
    </location>
</feature>
<comment type="caution">
    <text evidence="3">The sequence shown here is derived from an EMBL/GenBank/DDBJ whole genome shotgun (WGS) entry which is preliminary data.</text>
</comment>
<evidence type="ECO:0000256" key="1">
    <source>
        <dbReference type="SAM" id="Coils"/>
    </source>
</evidence>
<organism evidence="3 4">
    <name type="scientific">Thermodesulfobacterium geofontis</name>
    <dbReference type="NCBI Taxonomy" id="1295609"/>
    <lineage>
        <taxon>Bacteria</taxon>
        <taxon>Pseudomonadati</taxon>
        <taxon>Thermodesulfobacteriota</taxon>
        <taxon>Thermodesulfobacteria</taxon>
        <taxon>Thermodesulfobacteriales</taxon>
        <taxon>Thermodesulfobacteriaceae</taxon>
        <taxon>Thermodesulfobacterium</taxon>
    </lineage>
</organism>
<dbReference type="Proteomes" id="UP000235460">
    <property type="component" value="Unassembled WGS sequence"/>
</dbReference>
<evidence type="ECO:0000259" key="2">
    <source>
        <dbReference type="PROSITE" id="PS50076"/>
    </source>
</evidence>
<dbReference type="Gene3D" id="1.10.287.110">
    <property type="entry name" value="DnaJ domain"/>
    <property type="match status" value="1"/>
</dbReference>
<accession>A0A2N7PP58</accession>
<dbReference type="EMBL" id="PNIK01000042">
    <property type="protein sequence ID" value="PMP67677.1"/>
    <property type="molecule type" value="Genomic_DNA"/>
</dbReference>
<gene>
    <name evidence="3" type="ORF">C0190_02835</name>
</gene>
<protein>
    <recommendedName>
        <fullName evidence="2">J domain-containing protein</fullName>
    </recommendedName>
</protein>
<dbReference type="InterPro" id="IPR001623">
    <property type="entry name" value="DnaJ_domain"/>
</dbReference>
<reference evidence="3 4" key="1">
    <citation type="submission" date="2018-01" db="EMBL/GenBank/DDBJ databases">
        <title>Metagenomic assembled genomes from two thermal pools in the Uzon Caldera, Kamchatka, Russia.</title>
        <authorList>
            <person name="Wilkins L."/>
            <person name="Ettinger C."/>
        </authorList>
    </citation>
    <scope>NUCLEOTIDE SEQUENCE [LARGE SCALE GENOMIC DNA]</scope>
    <source>
        <strain evidence="3">ZAV-08</strain>
    </source>
</reference>
<evidence type="ECO:0000313" key="4">
    <source>
        <dbReference type="Proteomes" id="UP000235460"/>
    </source>
</evidence>
<dbReference type="SUPFAM" id="SSF46565">
    <property type="entry name" value="Chaperone J-domain"/>
    <property type="match status" value="1"/>
</dbReference>
<evidence type="ECO:0000313" key="3">
    <source>
        <dbReference type="EMBL" id="PMP67677.1"/>
    </source>
</evidence>
<dbReference type="CDD" id="cd06257">
    <property type="entry name" value="DnaJ"/>
    <property type="match status" value="1"/>
</dbReference>
<keyword evidence="1" id="KW-0175">Coiled coil</keyword>